<evidence type="ECO:0000256" key="1">
    <source>
        <dbReference type="ARBA" id="ARBA00006484"/>
    </source>
</evidence>
<name>A0A9P4JSD3_9PLEO</name>
<dbReference type="SMART" id="SM00822">
    <property type="entry name" value="PKS_KR"/>
    <property type="match status" value="1"/>
</dbReference>
<gene>
    <name evidence="6" type="ORF">GQ43DRAFT_389867</name>
</gene>
<evidence type="ECO:0000256" key="4">
    <source>
        <dbReference type="RuleBase" id="RU000363"/>
    </source>
</evidence>
<dbReference type="PROSITE" id="PS00061">
    <property type="entry name" value="ADH_SHORT"/>
    <property type="match status" value="1"/>
</dbReference>
<dbReference type="Gene3D" id="3.40.50.720">
    <property type="entry name" value="NAD(P)-binding Rossmann-like Domain"/>
    <property type="match status" value="1"/>
</dbReference>
<comment type="similarity">
    <text evidence="1 4">Belongs to the short-chain dehydrogenases/reductases (SDR) family.</text>
</comment>
<protein>
    <submittedName>
        <fullName evidence="6">NAD(P)-binding protein</fullName>
    </submittedName>
</protein>
<dbReference type="CDD" id="cd05374">
    <property type="entry name" value="17beta-HSD-like_SDR_c"/>
    <property type="match status" value="1"/>
</dbReference>
<dbReference type="SUPFAM" id="SSF51735">
    <property type="entry name" value="NAD(P)-binding Rossmann-fold domains"/>
    <property type="match status" value="1"/>
</dbReference>
<dbReference type="InterPro" id="IPR020904">
    <property type="entry name" value="Sc_DH/Rdtase_CS"/>
</dbReference>
<dbReference type="Pfam" id="PF00106">
    <property type="entry name" value="adh_short"/>
    <property type="match status" value="1"/>
</dbReference>
<feature type="domain" description="Ketoreductase" evidence="5">
    <location>
        <begin position="14"/>
        <end position="190"/>
    </location>
</feature>
<accession>A0A9P4JSD3</accession>
<dbReference type="InterPro" id="IPR036291">
    <property type="entry name" value="NAD(P)-bd_dom_sf"/>
</dbReference>
<reference evidence="6" key="1">
    <citation type="journal article" date="2020" name="Stud. Mycol.">
        <title>101 Dothideomycetes genomes: a test case for predicting lifestyles and emergence of pathogens.</title>
        <authorList>
            <person name="Haridas S."/>
            <person name="Albert R."/>
            <person name="Binder M."/>
            <person name="Bloem J."/>
            <person name="Labutti K."/>
            <person name="Salamov A."/>
            <person name="Andreopoulos B."/>
            <person name="Baker S."/>
            <person name="Barry K."/>
            <person name="Bills G."/>
            <person name="Bluhm B."/>
            <person name="Cannon C."/>
            <person name="Castanera R."/>
            <person name="Culley D."/>
            <person name="Daum C."/>
            <person name="Ezra D."/>
            <person name="Gonzalez J."/>
            <person name="Henrissat B."/>
            <person name="Kuo A."/>
            <person name="Liang C."/>
            <person name="Lipzen A."/>
            <person name="Lutzoni F."/>
            <person name="Magnuson J."/>
            <person name="Mondo S."/>
            <person name="Nolan M."/>
            <person name="Ohm R."/>
            <person name="Pangilinan J."/>
            <person name="Park H.-J."/>
            <person name="Ramirez L."/>
            <person name="Alfaro M."/>
            <person name="Sun H."/>
            <person name="Tritt A."/>
            <person name="Yoshinaga Y."/>
            <person name="Zwiers L.-H."/>
            <person name="Turgeon B."/>
            <person name="Goodwin S."/>
            <person name="Spatafora J."/>
            <person name="Crous P."/>
            <person name="Grigoriev I."/>
        </authorList>
    </citation>
    <scope>NUCLEOTIDE SEQUENCE</scope>
    <source>
        <strain evidence="6">ATCC 74209</strain>
    </source>
</reference>
<dbReference type="PRINTS" id="PR00081">
    <property type="entry name" value="GDHRDH"/>
</dbReference>
<keyword evidence="7" id="KW-1185">Reference proteome</keyword>
<dbReference type="AlphaFoldDB" id="A0A9P4JSD3"/>
<evidence type="ECO:0000313" key="6">
    <source>
        <dbReference type="EMBL" id="KAF2203501.1"/>
    </source>
</evidence>
<organism evidence="6 7">
    <name type="scientific">Delitschia confertaspora ATCC 74209</name>
    <dbReference type="NCBI Taxonomy" id="1513339"/>
    <lineage>
        <taxon>Eukaryota</taxon>
        <taxon>Fungi</taxon>
        <taxon>Dikarya</taxon>
        <taxon>Ascomycota</taxon>
        <taxon>Pezizomycotina</taxon>
        <taxon>Dothideomycetes</taxon>
        <taxon>Pleosporomycetidae</taxon>
        <taxon>Pleosporales</taxon>
        <taxon>Delitschiaceae</taxon>
        <taxon>Delitschia</taxon>
    </lineage>
</organism>
<dbReference type="PANTHER" id="PTHR43976">
    <property type="entry name" value="SHORT CHAIN DEHYDROGENASE"/>
    <property type="match status" value="1"/>
</dbReference>
<dbReference type="PANTHER" id="PTHR43976:SF16">
    <property type="entry name" value="SHORT-CHAIN DEHYDROGENASE_REDUCTASE FAMILY PROTEIN"/>
    <property type="match status" value="1"/>
</dbReference>
<keyword evidence="3" id="KW-0560">Oxidoreductase</keyword>
<sequence length="300" mass="32431">MSQPQPISQTQESPVWFITACTSGFGKHIALEALSRGHKVIATSRDSSRLSDLAAAGAETMSLDVTWPLERIQKVAKEAIEKYGKVTHLVNSAGYLLEGAVEEISPEESLATFNTNVLGLLNVTRAFLPHLRTSTSPLKAIANFGSIASWRGGPGYGLYSGTKFAVSGISESLHYELAPFNISVCVFEPGYFRTGFLQGNARIKSEVRMGVYEESIVGRMRAALDETDGRQPGDVGKGACVVVDVLTRTGGREVPIRCVLGSDAVPVVRKKIEETEALLKEWEGVTTGTDHEDQESKIDV</sequence>
<dbReference type="OrthoDB" id="1274115at2759"/>
<evidence type="ECO:0000313" key="7">
    <source>
        <dbReference type="Proteomes" id="UP000799536"/>
    </source>
</evidence>
<proteinExistence type="inferred from homology"/>
<comment type="caution">
    <text evidence="6">The sequence shown here is derived from an EMBL/GenBank/DDBJ whole genome shotgun (WGS) entry which is preliminary data.</text>
</comment>
<dbReference type="EMBL" id="ML993901">
    <property type="protein sequence ID" value="KAF2203501.1"/>
    <property type="molecule type" value="Genomic_DNA"/>
</dbReference>
<dbReference type="PRINTS" id="PR00080">
    <property type="entry name" value="SDRFAMILY"/>
</dbReference>
<evidence type="ECO:0000259" key="5">
    <source>
        <dbReference type="SMART" id="SM00822"/>
    </source>
</evidence>
<dbReference type="InterPro" id="IPR051911">
    <property type="entry name" value="SDR_oxidoreductase"/>
</dbReference>
<keyword evidence="2" id="KW-0521">NADP</keyword>
<dbReference type="InterPro" id="IPR057326">
    <property type="entry name" value="KR_dom"/>
</dbReference>
<dbReference type="GO" id="GO:0016491">
    <property type="term" value="F:oxidoreductase activity"/>
    <property type="evidence" value="ECO:0007669"/>
    <property type="project" value="UniProtKB-KW"/>
</dbReference>
<dbReference type="InterPro" id="IPR002347">
    <property type="entry name" value="SDR_fam"/>
</dbReference>
<dbReference type="Proteomes" id="UP000799536">
    <property type="component" value="Unassembled WGS sequence"/>
</dbReference>
<evidence type="ECO:0000256" key="2">
    <source>
        <dbReference type="ARBA" id="ARBA00022857"/>
    </source>
</evidence>
<evidence type="ECO:0000256" key="3">
    <source>
        <dbReference type="ARBA" id="ARBA00023002"/>
    </source>
</evidence>